<evidence type="ECO:0000259" key="1">
    <source>
        <dbReference type="Pfam" id="PF17921"/>
    </source>
</evidence>
<protein>
    <recommendedName>
        <fullName evidence="1">Integrase zinc-binding domain-containing protein</fullName>
    </recommendedName>
</protein>
<evidence type="ECO:0000313" key="3">
    <source>
        <dbReference type="Proteomes" id="UP001168877"/>
    </source>
</evidence>
<name>A0AA39SEV1_ACESA</name>
<dbReference type="PANTHER" id="PTHR37984:SF5">
    <property type="entry name" value="PROTEIN NYNRIN-LIKE"/>
    <property type="match status" value="1"/>
</dbReference>
<dbReference type="Pfam" id="PF17921">
    <property type="entry name" value="Integrase_H2C2"/>
    <property type="match status" value="1"/>
</dbReference>
<dbReference type="Gene3D" id="1.10.340.70">
    <property type="match status" value="1"/>
</dbReference>
<dbReference type="EMBL" id="JAUESC010000004">
    <property type="protein sequence ID" value="KAK0596671.1"/>
    <property type="molecule type" value="Genomic_DNA"/>
</dbReference>
<sequence length="139" mass="15866">MDALSRRSNLLSTMGVIIPGFDLFRYLMVTDPYFAAIMIAVQAGEKSDFLLVDGFLFRGNQLCIPDCSLRLEILQELHGEAHVGRDRTLQLIKASYFWPTIRREVEHYVECCQVCQVSKGKATNVSLYLPLPIPTERRK</sequence>
<gene>
    <name evidence="2" type="ORF">LWI29_017912</name>
</gene>
<evidence type="ECO:0000313" key="2">
    <source>
        <dbReference type="EMBL" id="KAK0596671.1"/>
    </source>
</evidence>
<accession>A0AA39SEV1</accession>
<proteinExistence type="predicted"/>
<comment type="caution">
    <text evidence="2">The sequence shown here is derived from an EMBL/GenBank/DDBJ whole genome shotgun (WGS) entry which is preliminary data.</text>
</comment>
<feature type="domain" description="Integrase zinc-binding" evidence="1">
    <location>
        <begin position="66"/>
        <end position="119"/>
    </location>
</feature>
<dbReference type="InterPro" id="IPR041588">
    <property type="entry name" value="Integrase_H2C2"/>
</dbReference>
<dbReference type="PANTHER" id="PTHR37984">
    <property type="entry name" value="PROTEIN CBG26694"/>
    <property type="match status" value="1"/>
</dbReference>
<organism evidence="2 3">
    <name type="scientific">Acer saccharum</name>
    <name type="common">Sugar maple</name>
    <dbReference type="NCBI Taxonomy" id="4024"/>
    <lineage>
        <taxon>Eukaryota</taxon>
        <taxon>Viridiplantae</taxon>
        <taxon>Streptophyta</taxon>
        <taxon>Embryophyta</taxon>
        <taxon>Tracheophyta</taxon>
        <taxon>Spermatophyta</taxon>
        <taxon>Magnoliopsida</taxon>
        <taxon>eudicotyledons</taxon>
        <taxon>Gunneridae</taxon>
        <taxon>Pentapetalae</taxon>
        <taxon>rosids</taxon>
        <taxon>malvids</taxon>
        <taxon>Sapindales</taxon>
        <taxon>Sapindaceae</taxon>
        <taxon>Hippocastanoideae</taxon>
        <taxon>Acereae</taxon>
        <taxon>Acer</taxon>
    </lineage>
</organism>
<dbReference type="Proteomes" id="UP001168877">
    <property type="component" value="Unassembled WGS sequence"/>
</dbReference>
<reference evidence="2" key="1">
    <citation type="journal article" date="2022" name="Plant J.">
        <title>Strategies of tolerance reflected in two North American maple genomes.</title>
        <authorList>
            <person name="McEvoy S.L."/>
            <person name="Sezen U.U."/>
            <person name="Trouern-Trend A."/>
            <person name="McMahon S.M."/>
            <person name="Schaberg P.G."/>
            <person name="Yang J."/>
            <person name="Wegrzyn J.L."/>
            <person name="Swenson N.G."/>
        </authorList>
    </citation>
    <scope>NUCLEOTIDE SEQUENCE</scope>
    <source>
        <strain evidence="2">NS2018</strain>
    </source>
</reference>
<dbReference type="InterPro" id="IPR050951">
    <property type="entry name" value="Retrovirus_Pol_polyprotein"/>
</dbReference>
<dbReference type="FunFam" id="1.10.340.70:FF:000001">
    <property type="entry name" value="Retrovirus-related Pol polyprotein from transposon gypsy-like Protein"/>
    <property type="match status" value="1"/>
</dbReference>
<reference evidence="2" key="2">
    <citation type="submission" date="2023-06" db="EMBL/GenBank/DDBJ databases">
        <authorList>
            <person name="Swenson N.G."/>
            <person name="Wegrzyn J.L."/>
            <person name="Mcevoy S.L."/>
        </authorList>
    </citation>
    <scope>NUCLEOTIDE SEQUENCE</scope>
    <source>
        <strain evidence="2">NS2018</strain>
        <tissue evidence="2">Leaf</tissue>
    </source>
</reference>
<keyword evidence="3" id="KW-1185">Reference proteome</keyword>
<dbReference type="AlphaFoldDB" id="A0AA39SEV1"/>